<proteinExistence type="predicted"/>
<accession>A0A8D9E8E4</accession>
<name>A0A8D9E8E4_9HEMI</name>
<sequence length="106" mass="12098">MNSLKAKIRGTAKVNLSRFSLSTWSEIKNAILTTYGDKRDSCTLTIEICNIFAKKIKHSKKLKPCRVCGNMKKSNELGTYYFVNCCCNSCRSVFQRTEKSSTRRLT</sequence>
<dbReference type="AlphaFoldDB" id="A0A8D9E8E4"/>
<protein>
    <submittedName>
        <fullName evidence="1">Uncharacterized protein</fullName>
    </submittedName>
</protein>
<dbReference type="EMBL" id="HBUF01470233">
    <property type="protein sequence ID" value="CAG6744568.1"/>
    <property type="molecule type" value="Transcribed_RNA"/>
</dbReference>
<evidence type="ECO:0000313" key="1">
    <source>
        <dbReference type="EMBL" id="CAG6744568.1"/>
    </source>
</evidence>
<reference evidence="1" key="1">
    <citation type="submission" date="2021-05" db="EMBL/GenBank/DDBJ databases">
        <authorList>
            <person name="Alioto T."/>
            <person name="Alioto T."/>
            <person name="Gomez Garrido J."/>
        </authorList>
    </citation>
    <scope>NUCLEOTIDE SEQUENCE</scope>
</reference>
<organism evidence="1">
    <name type="scientific">Cacopsylla melanoneura</name>
    <dbReference type="NCBI Taxonomy" id="428564"/>
    <lineage>
        <taxon>Eukaryota</taxon>
        <taxon>Metazoa</taxon>
        <taxon>Ecdysozoa</taxon>
        <taxon>Arthropoda</taxon>
        <taxon>Hexapoda</taxon>
        <taxon>Insecta</taxon>
        <taxon>Pterygota</taxon>
        <taxon>Neoptera</taxon>
        <taxon>Paraneoptera</taxon>
        <taxon>Hemiptera</taxon>
        <taxon>Sternorrhyncha</taxon>
        <taxon>Psylloidea</taxon>
        <taxon>Psyllidae</taxon>
        <taxon>Psyllinae</taxon>
        <taxon>Cacopsylla</taxon>
    </lineage>
</organism>